<protein>
    <submittedName>
        <fullName evidence="4">Class I SAM-dependent methyltransferase</fullName>
        <ecNumber evidence="4">2.1.1.172</ecNumber>
        <ecNumber evidence="4">2.1.1.174</ecNumber>
    </submittedName>
</protein>
<proteinExistence type="predicted"/>
<dbReference type="Pfam" id="PF05175">
    <property type="entry name" value="MTS"/>
    <property type="match status" value="1"/>
</dbReference>
<dbReference type="PANTHER" id="PTHR47816">
    <property type="entry name" value="RIBOSOMAL RNA SMALL SUBUNIT METHYLTRANSFERASE C"/>
    <property type="match status" value="1"/>
</dbReference>
<evidence type="ECO:0000256" key="1">
    <source>
        <dbReference type="ARBA" id="ARBA00022603"/>
    </source>
</evidence>
<dbReference type="CDD" id="cd02440">
    <property type="entry name" value="AdoMet_MTases"/>
    <property type="match status" value="1"/>
</dbReference>
<gene>
    <name evidence="4" type="ORF">ACFQ4R_09530</name>
</gene>
<dbReference type="Proteomes" id="UP001597191">
    <property type="component" value="Unassembled WGS sequence"/>
</dbReference>
<keyword evidence="5" id="KW-1185">Reference proteome</keyword>
<dbReference type="InterPro" id="IPR029063">
    <property type="entry name" value="SAM-dependent_MTases_sf"/>
</dbReference>
<dbReference type="EMBL" id="JBHTOH010000088">
    <property type="protein sequence ID" value="MFD1411824.1"/>
    <property type="molecule type" value="Genomic_DNA"/>
</dbReference>
<dbReference type="Gene3D" id="3.40.50.150">
    <property type="entry name" value="Vaccinia Virus protein VP39"/>
    <property type="match status" value="1"/>
</dbReference>
<evidence type="ECO:0000313" key="5">
    <source>
        <dbReference type="Proteomes" id="UP001597191"/>
    </source>
</evidence>
<dbReference type="InterPro" id="IPR007848">
    <property type="entry name" value="Small_mtfrase_dom"/>
</dbReference>
<dbReference type="GO" id="GO:0052916">
    <property type="term" value="F:23S rRNA (guanine(1835)-N(2))-methyltransferase activity"/>
    <property type="evidence" value="ECO:0007669"/>
    <property type="project" value="UniProtKB-EC"/>
</dbReference>
<dbReference type="InterPro" id="IPR046977">
    <property type="entry name" value="RsmC/RlmG"/>
</dbReference>
<comment type="caution">
    <text evidence="4">The sequence shown here is derived from an EMBL/GenBank/DDBJ whole genome shotgun (WGS) entry which is preliminary data.</text>
</comment>
<dbReference type="SUPFAM" id="SSF53335">
    <property type="entry name" value="S-adenosyl-L-methionine-dependent methyltransferases"/>
    <property type="match status" value="1"/>
</dbReference>
<dbReference type="GO" id="GO:0052914">
    <property type="term" value="F:16S rRNA (guanine(1207)-N(2))-methyltransferase activity"/>
    <property type="evidence" value="ECO:0007669"/>
    <property type="project" value="UniProtKB-EC"/>
</dbReference>
<evidence type="ECO:0000313" key="4">
    <source>
        <dbReference type="EMBL" id="MFD1411824.1"/>
    </source>
</evidence>
<name>A0ABW4BNK1_9LACO</name>
<dbReference type="EC" id="2.1.1.172" evidence="4"/>
<keyword evidence="2 4" id="KW-0808">Transferase</keyword>
<dbReference type="RefSeq" id="WP_125649930.1">
    <property type="nucleotide sequence ID" value="NZ_JBHTOH010000088.1"/>
</dbReference>
<reference evidence="5" key="1">
    <citation type="journal article" date="2019" name="Int. J. Syst. Evol. Microbiol.">
        <title>The Global Catalogue of Microorganisms (GCM) 10K type strain sequencing project: providing services to taxonomists for standard genome sequencing and annotation.</title>
        <authorList>
            <consortium name="The Broad Institute Genomics Platform"/>
            <consortium name="The Broad Institute Genome Sequencing Center for Infectious Disease"/>
            <person name="Wu L."/>
            <person name="Ma J."/>
        </authorList>
    </citation>
    <scope>NUCLEOTIDE SEQUENCE [LARGE SCALE GENOMIC DNA]</scope>
    <source>
        <strain evidence="5">CCM 8937</strain>
    </source>
</reference>
<feature type="domain" description="Methyltransferase small" evidence="3">
    <location>
        <begin position="28"/>
        <end position="200"/>
    </location>
</feature>
<organism evidence="4 5">
    <name type="scientific">Lapidilactobacillus gannanensis</name>
    <dbReference type="NCBI Taxonomy" id="2486002"/>
    <lineage>
        <taxon>Bacteria</taxon>
        <taxon>Bacillati</taxon>
        <taxon>Bacillota</taxon>
        <taxon>Bacilli</taxon>
        <taxon>Lactobacillales</taxon>
        <taxon>Lactobacillaceae</taxon>
        <taxon>Lapidilactobacillus</taxon>
    </lineage>
</organism>
<sequence>MSHQYFEDNQDLAHQRETFSFELLGHQLQLTTDAGVFSRERVDYGSVVLLNAVAPFLPSGQPFKLLDLGCGYGPIGLSIAKAYPQAVVTLVDVNQRALDLAQENATANQVTDQVNIFASDGYQAITAQDYDFILTNPPIRAGKTVVQRLLSESIQYLKPQGQFFAVMQKKQGAPSALKLLQSVYDQAEIVKRDKGYYILQGLNL</sequence>
<dbReference type="EC" id="2.1.1.174" evidence="4"/>
<accession>A0ABW4BNK1</accession>
<evidence type="ECO:0000259" key="3">
    <source>
        <dbReference type="Pfam" id="PF05175"/>
    </source>
</evidence>
<evidence type="ECO:0000256" key="2">
    <source>
        <dbReference type="ARBA" id="ARBA00022679"/>
    </source>
</evidence>
<keyword evidence="1 4" id="KW-0489">Methyltransferase</keyword>
<dbReference type="PANTHER" id="PTHR47816:SF4">
    <property type="entry name" value="RIBOSOMAL RNA SMALL SUBUNIT METHYLTRANSFERASE C"/>
    <property type="match status" value="1"/>
</dbReference>